<dbReference type="FunFam" id="2.30.29.30:FF:000017">
    <property type="entry name" value="FACT complex subunit SPT16"/>
    <property type="match status" value="1"/>
</dbReference>
<dbReference type="Gene3D" id="2.30.29.30">
    <property type="entry name" value="Pleckstrin-homology domain (PH domain)/Phosphotyrosine-binding domain (PTB)"/>
    <property type="match status" value="1"/>
</dbReference>
<organism evidence="16 17">
    <name type="scientific">Serendipita indica (strain DSM 11827)</name>
    <name type="common">Root endophyte fungus</name>
    <name type="synonym">Piriformospora indica</name>
    <dbReference type="NCBI Taxonomy" id="1109443"/>
    <lineage>
        <taxon>Eukaryota</taxon>
        <taxon>Fungi</taxon>
        <taxon>Dikarya</taxon>
        <taxon>Basidiomycota</taxon>
        <taxon>Agaricomycotina</taxon>
        <taxon>Agaricomycetes</taxon>
        <taxon>Sebacinales</taxon>
        <taxon>Serendipitaceae</taxon>
        <taxon>Serendipita</taxon>
    </lineage>
</organism>
<dbReference type="GO" id="GO:0035101">
    <property type="term" value="C:FACT complex"/>
    <property type="evidence" value="ECO:0007669"/>
    <property type="project" value="UniProtKB-UniRule"/>
</dbReference>
<dbReference type="GO" id="GO:0006281">
    <property type="term" value="P:DNA repair"/>
    <property type="evidence" value="ECO:0007669"/>
    <property type="project" value="UniProtKB-UniRule"/>
</dbReference>
<feature type="domain" description="FACT complex subunit SPT16 N-terminal lobe" evidence="13">
    <location>
        <begin position="6"/>
        <end position="173"/>
    </location>
</feature>
<keyword evidence="3 11" id="KW-0235">DNA replication</keyword>
<dbReference type="HOGENOM" id="CLU_004627_1_0_1"/>
<evidence type="ECO:0000313" key="17">
    <source>
        <dbReference type="Proteomes" id="UP000007148"/>
    </source>
</evidence>
<name>G4TE41_SERID</name>
<dbReference type="Gene3D" id="3.90.230.10">
    <property type="entry name" value="Creatinase/methionine aminopeptidase superfamily"/>
    <property type="match status" value="1"/>
</dbReference>
<dbReference type="Pfam" id="PF24824">
    <property type="entry name" value="PH_SPT16"/>
    <property type="match status" value="1"/>
</dbReference>
<keyword evidence="6" id="KW-0175">Coiled coil</keyword>
<dbReference type="InterPro" id="IPR013953">
    <property type="entry name" value="FACT_SPT16_M"/>
</dbReference>
<protein>
    <recommendedName>
        <fullName evidence="11">FACT complex subunit</fullName>
    </recommendedName>
</protein>
<dbReference type="AlphaFoldDB" id="G4TE41"/>
<keyword evidence="7 11" id="KW-0804">Transcription</keyword>
<evidence type="ECO:0000259" key="15">
    <source>
        <dbReference type="SMART" id="SM01287"/>
    </source>
</evidence>
<feature type="compositionally biased region" description="Basic and acidic residues" evidence="12">
    <location>
        <begin position="452"/>
        <end position="464"/>
    </location>
</feature>
<dbReference type="SMART" id="SM01287">
    <property type="entry name" value="Rtt106"/>
    <property type="match status" value="1"/>
</dbReference>
<dbReference type="Pfam" id="PF14826">
    <property type="entry name" value="FACT-Spt16_Nlob"/>
    <property type="match status" value="1"/>
</dbReference>
<evidence type="ECO:0000256" key="11">
    <source>
        <dbReference type="RuleBase" id="RU367052"/>
    </source>
</evidence>
<dbReference type="GO" id="GO:0006260">
    <property type="term" value="P:DNA replication"/>
    <property type="evidence" value="ECO:0007669"/>
    <property type="project" value="UniProtKB-KW"/>
</dbReference>
<keyword evidence="17" id="KW-1185">Reference proteome</keyword>
<feature type="region of interest" description="Disordered" evidence="12">
    <location>
        <begin position="452"/>
        <end position="482"/>
    </location>
</feature>
<comment type="subcellular location">
    <subcellularLocation>
        <location evidence="11">Nucleus</location>
    </subcellularLocation>
    <subcellularLocation>
        <location evidence="11">Chromosome</location>
    </subcellularLocation>
</comment>
<keyword evidence="2 11" id="KW-0158">Chromosome</keyword>
<feature type="compositionally biased region" description="Acidic residues" evidence="12">
    <location>
        <begin position="949"/>
        <end position="1002"/>
    </location>
</feature>
<dbReference type="OMA" id="YHINTIP"/>
<dbReference type="Pfam" id="PF21091">
    <property type="entry name" value="SPT16_C"/>
    <property type="match status" value="1"/>
</dbReference>
<comment type="similarity">
    <text evidence="1 11">Belongs to the peptidase M24 family. SPT16 subfamily.</text>
</comment>
<keyword evidence="8 11" id="KW-0234">DNA repair</keyword>
<evidence type="ECO:0000256" key="3">
    <source>
        <dbReference type="ARBA" id="ARBA00022705"/>
    </source>
</evidence>
<evidence type="ECO:0000256" key="9">
    <source>
        <dbReference type="ARBA" id="ARBA00023242"/>
    </source>
</evidence>
<dbReference type="eggNOG" id="KOG1189">
    <property type="taxonomic scope" value="Eukaryota"/>
</dbReference>
<feature type="compositionally biased region" description="Basic and acidic residues" evidence="12">
    <location>
        <begin position="1003"/>
        <end position="1028"/>
    </location>
</feature>
<proteinExistence type="inferred from homology"/>
<dbReference type="GO" id="GO:0010468">
    <property type="term" value="P:regulation of gene expression"/>
    <property type="evidence" value="ECO:0007669"/>
    <property type="project" value="UniProtKB-ARBA"/>
</dbReference>
<evidence type="ECO:0000256" key="6">
    <source>
        <dbReference type="ARBA" id="ARBA00023054"/>
    </source>
</evidence>
<dbReference type="FunCoup" id="G4TE41">
    <property type="interactions" value="774"/>
</dbReference>
<feature type="domain" description="FACT complex subunit SPT16 middle" evidence="14">
    <location>
        <begin position="549"/>
        <end position="698"/>
    </location>
</feature>
<dbReference type="SMART" id="SM01285">
    <property type="entry name" value="FACT-Spt16_Nlob"/>
    <property type="match status" value="1"/>
</dbReference>
<gene>
    <name evidence="16" type="ORF">PIIN_03534</name>
</gene>
<dbReference type="InterPro" id="IPR056595">
    <property type="entry name" value="Fact-SPT16_PH"/>
</dbReference>
<dbReference type="GO" id="GO:0006368">
    <property type="term" value="P:transcription elongation by RNA polymerase II"/>
    <property type="evidence" value="ECO:0007669"/>
    <property type="project" value="TreeGrafter"/>
</dbReference>
<comment type="subunit">
    <text evidence="11">Component of the FACT complex.</text>
</comment>
<evidence type="ECO:0000256" key="7">
    <source>
        <dbReference type="ARBA" id="ARBA00023163"/>
    </source>
</evidence>
<evidence type="ECO:0000256" key="4">
    <source>
        <dbReference type="ARBA" id="ARBA00022763"/>
    </source>
</evidence>
<dbReference type="InParanoid" id="G4TE41"/>
<feature type="compositionally biased region" description="Basic residues" evidence="12">
    <location>
        <begin position="1029"/>
        <end position="1040"/>
    </location>
</feature>
<dbReference type="Gene3D" id="2.30.29.150">
    <property type="match status" value="1"/>
</dbReference>
<dbReference type="InterPro" id="IPR029148">
    <property type="entry name" value="FACT-SPT16_Nlobe"/>
</dbReference>
<dbReference type="OrthoDB" id="10251642at2759"/>
<feature type="domain" description="Histone chaperone RTT106/FACT complex subunit SPT16-like middle" evidence="15">
    <location>
        <begin position="823"/>
        <end position="913"/>
    </location>
</feature>
<keyword evidence="5 11" id="KW-0805">Transcription regulation</keyword>
<dbReference type="Pfam" id="PF08644">
    <property type="entry name" value="SPT16"/>
    <property type="match status" value="1"/>
</dbReference>
<evidence type="ECO:0000256" key="5">
    <source>
        <dbReference type="ARBA" id="ARBA00023015"/>
    </source>
</evidence>
<dbReference type="InterPro" id="IPR013719">
    <property type="entry name" value="RTT106/SPT16-like_middle_dom"/>
</dbReference>
<dbReference type="PANTHER" id="PTHR13980">
    <property type="entry name" value="CDC68 RELATED"/>
    <property type="match status" value="1"/>
</dbReference>
<dbReference type="FunFam" id="2.30.29.210:FF:000001">
    <property type="entry name" value="FACT complex subunit spt16"/>
    <property type="match status" value="1"/>
</dbReference>
<accession>G4TE41</accession>
<dbReference type="GO" id="GO:0031491">
    <property type="term" value="F:nucleosome binding"/>
    <property type="evidence" value="ECO:0007669"/>
    <property type="project" value="TreeGrafter"/>
</dbReference>
<dbReference type="InterPro" id="IPR040258">
    <property type="entry name" value="Spt16"/>
</dbReference>
<dbReference type="STRING" id="1109443.G4TE41"/>
<sequence>MAPVQLDTAHYNARMSLIYDAWSSASDFEEYNSMSNLDALFLMSGDHAEDEVPRKTSAVQTWLFGYEFPSTFILMQKNKVTFLCSGTKAKILEPIRTSQPNIPVEILVLPKAKDAAAANAQDVMKAFVGLLSSAQRVGTLSKEEHSGKVINDYKAALSASGHTFETVDIAVALGAAMVIKDEEELKIIRTTSNLCNTLLSEYVVPKLESIIDKEKPTPHATLVSLIEHRLGDNERPADMKLWSKGRNLTDVDFPSVEFVYVPQIQSAGSGFNLKLSSEPSSANIAFKGVHITSIGLKYKGYCANVSRTYIVDPTSPQEALYGLVVEIHKEVIAKLKEGAVARDVYNHALSIVKQKRPELEGNFLKNIGHAMGLEFKESAYVLSAKNGRVLRTNMVFNLTIGFQDVKDEKGPAYTVHIADTVKIGQERGVCLTDVARDAKECMFFFQNEEEVKPKPKAPKQESPKKSKIVGGKALRTATRSGGGAEVAQNVRTKIYPHQVELHAKRQADGLARYESGGGAGTGAETKSWKRFISYKGEAALPAECSEPKIYIDKKALTVVLPIHGYAVPFHINTIKNVSKNDEAEYVYLRINFQTPGQLTGKKEDTPFEDPEATFIRSLTYRSLNRMRFDTLFASIQQLKKDVNKREQQKKEMADVVEQDRLEELKGKPQRLPDVFPRPALDGKRLPGDVEIHHNGLRYTSMGNQRVDVLFSNIKHLFFQPCDNELIVLIHCHLKAPIMIGKKKTKDVQFYREATDMQFDETGNRKRKHRYGDEDEIEMEQQERKRRAQLNREFKAFAEKIAEAATEFLGEPLELDIPYGELSFEGVPFRTNVKLAPTMDCLVYLTDPPFLVVTLSEIEMASLERVQFGLKQFDMVFVFRDLTRAPLSINSIPSSQLNNVMEWLNDVDVPIAESQINLNWGPIMKTINEDPAEFFAGGGWGFLGIPGQPADEDSEQSEEESSYDQSSEESEEEDSGSDFDDSDASDDDDEDMSGDDSGGDWDEMEAKAAKSDKRKADKGRGRGSDSDVPKKKKASGGKSGR</sequence>
<dbReference type="FunFam" id="2.30.29.150:FF:000002">
    <property type="entry name" value="FACT complex subunit SPT16"/>
    <property type="match status" value="1"/>
</dbReference>
<comment type="function">
    <text evidence="10 11">Component of the FACT complex, a general chromatin factor that acts to reorganize nucleosomes. The FACT complex is involved in multiple processes that require DNA as a template such as mRNA elongation, DNA replication and DNA repair. During transcription elongation the FACT complex acts as a histone chaperone that both destabilizes and restores nucleosomal structure. It facilitates the passage of RNA polymerase II and transcription by promoting the dissociation of one histone H2A-H2B dimer from the nucleosome, then subsequently promotes the reestablishment of the nucleosome following the passage of RNA polymerase II.</text>
</comment>
<keyword evidence="9 11" id="KW-0539">Nucleus</keyword>
<evidence type="ECO:0000256" key="2">
    <source>
        <dbReference type="ARBA" id="ARBA00022454"/>
    </source>
</evidence>
<dbReference type="InterPro" id="IPR011993">
    <property type="entry name" value="PH-like_dom_sf"/>
</dbReference>
<dbReference type="Pfam" id="PF08512">
    <property type="entry name" value="Rttp106-like_middle"/>
    <property type="match status" value="1"/>
</dbReference>
<evidence type="ECO:0000313" key="16">
    <source>
        <dbReference type="EMBL" id="CCA69595.1"/>
    </source>
</evidence>
<evidence type="ECO:0000256" key="1">
    <source>
        <dbReference type="ARBA" id="ARBA00010779"/>
    </source>
</evidence>
<reference evidence="16 17" key="1">
    <citation type="journal article" date="2011" name="PLoS Pathog.">
        <title>Endophytic Life Strategies Decoded by Genome and Transcriptome Analyses of the Mutualistic Root Symbiont Piriformospora indica.</title>
        <authorList>
            <person name="Zuccaro A."/>
            <person name="Lahrmann U."/>
            <person name="Guldener U."/>
            <person name="Langen G."/>
            <person name="Pfiffi S."/>
            <person name="Biedenkopf D."/>
            <person name="Wong P."/>
            <person name="Samans B."/>
            <person name="Grimm C."/>
            <person name="Basiewicz M."/>
            <person name="Murat C."/>
            <person name="Martin F."/>
            <person name="Kogel K.H."/>
        </authorList>
    </citation>
    <scope>NUCLEOTIDE SEQUENCE [LARGE SCALE GENOMIC DNA]</scope>
    <source>
        <strain evidence="16 17">DSM 11827</strain>
    </source>
</reference>
<evidence type="ECO:0000259" key="13">
    <source>
        <dbReference type="SMART" id="SM01285"/>
    </source>
</evidence>
<dbReference type="PANTHER" id="PTHR13980:SF15">
    <property type="entry name" value="FACT COMPLEX SUBUNIT SPT16"/>
    <property type="match status" value="1"/>
</dbReference>
<dbReference type="FunFam" id="3.90.230.10:FF:000005">
    <property type="entry name" value="FACT complex subunit spt16"/>
    <property type="match status" value="1"/>
</dbReference>
<dbReference type="InterPro" id="IPR029149">
    <property type="entry name" value="Creatin/AminoP/Spt16_N"/>
</dbReference>
<evidence type="ECO:0000259" key="14">
    <source>
        <dbReference type="SMART" id="SM01286"/>
    </source>
</evidence>
<dbReference type="Pfam" id="PF00557">
    <property type="entry name" value="Peptidase_M24"/>
    <property type="match status" value="1"/>
</dbReference>
<dbReference type="InterPro" id="IPR000994">
    <property type="entry name" value="Pept_M24"/>
</dbReference>
<evidence type="ECO:0000256" key="12">
    <source>
        <dbReference type="SAM" id="MobiDB-lite"/>
    </source>
</evidence>
<comment type="caution">
    <text evidence="16">The sequence shown here is derived from an EMBL/GenBank/DDBJ whole genome shotgun (WGS) entry which is preliminary data.</text>
</comment>
<dbReference type="Proteomes" id="UP000007148">
    <property type="component" value="Unassembled WGS sequence"/>
</dbReference>
<dbReference type="SMART" id="SM01286">
    <property type="entry name" value="SPT16"/>
    <property type="match status" value="1"/>
</dbReference>
<keyword evidence="4 11" id="KW-0227">DNA damage</keyword>
<dbReference type="EMBL" id="CAFZ01000058">
    <property type="protein sequence ID" value="CCA69595.1"/>
    <property type="molecule type" value="Genomic_DNA"/>
</dbReference>
<dbReference type="InterPro" id="IPR048969">
    <property type="entry name" value="FACT_SPT16_C"/>
</dbReference>
<evidence type="ECO:0000256" key="8">
    <source>
        <dbReference type="ARBA" id="ARBA00023204"/>
    </source>
</evidence>
<evidence type="ECO:0000256" key="10">
    <source>
        <dbReference type="ARBA" id="ARBA00025370"/>
    </source>
</evidence>
<dbReference type="Gene3D" id="3.40.350.10">
    <property type="entry name" value="Creatinase/prolidase N-terminal domain"/>
    <property type="match status" value="1"/>
</dbReference>
<dbReference type="InterPro" id="IPR036005">
    <property type="entry name" value="Creatinase/aminopeptidase-like"/>
</dbReference>
<dbReference type="Gene3D" id="2.30.29.210">
    <property type="entry name" value="FACT complex subunit Spt16p/Cdc68p"/>
    <property type="match status" value="1"/>
</dbReference>
<dbReference type="SUPFAM" id="SSF55920">
    <property type="entry name" value="Creatinase/aminopeptidase"/>
    <property type="match status" value="1"/>
</dbReference>
<feature type="region of interest" description="Disordered" evidence="12">
    <location>
        <begin position="937"/>
        <end position="1040"/>
    </location>
</feature>